<dbReference type="GO" id="GO:0016787">
    <property type="term" value="F:hydrolase activity"/>
    <property type="evidence" value="ECO:0007669"/>
    <property type="project" value="UniProtKB-KW"/>
</dbReference>
<protein>
    <recommendedName>
        <fullName evidence="7">DUF86 domain-containing protein</fullName>
    </recommendedName>
</protein>
<keyword evidence="3" id="KW-0540">Nuclease</keyword>
<evidence type="ECO:0000256" key="3">
    <source>
        <dbReference type="ARBA" id="ARBA00022722"/>
    </source>
</evidence>
<evidence type="ECO:0000313" key="6">
    <source>
        <dbReference type="EMBL" id="CAA9541915.1"/>
    </source>
</evidence>
<dbReference type="Pfam" id="PF01934">
    <property type="entry name" value="HepT-like"/>
    <property type="match status" value="1"/>
</dbReference>
<evidence type="ECO:0000256" key="5">
    <source>
        <dbReference type="ARBA" id="ARBA00022801"/>
    </source>
</evidence>
<reference evidence="6" key="1">
    <citation type="submission" date="2020-02" db="EMBL/GenBank/DDBJ databases">
        <authorList>
            <person name="Meier V. D."/>
        </authorList>
    </citation>
    <scope>NUCLEOTIDE SEQUENCE</scope>
    <source>
        <strain evidence="6">AVDCRST_MAG73</strain>
    </source>
</reference>
<name>A0A6J4U6G1_9BACT</name>
<dbReference type="InterPro" id="IPR051813">
    <property type="entry name" value="HepT_RNase_toxin"/>
</dbReference>
<dbReference type="GO" id="GO:0000166">
    <property type="term" value="F:nucleotide binding"/>
    <property type="evidence" value="ECO:0007669"/>
    <property type="project" value="UniProtKB-KW"/>
</dbReference>
<keyword evidence="4" id="KW-0547">Nucleotide-binding</keyword>
<keyword evidence="2" id="KW-1277">Toxin-antitoxin system</keyword>
<dbReference type="EMBL" id="CADCWE010000128">
    <property type="protein sequence ID" value="CAA9541915.1"/>
    <property type="molecule type" value="Genomic_DNA"/>
</dbReference>
<dbReference type="GO" id="GO:0110001">
    <property type="term" value="C:toxin-antitoxin complex"/>
    <property type="evidence" value="ECO:0007669"/>
    <property type="project" value="InterPro"/>
</dbReference>
<sequence>MLRDDASLLDIAHAARRTIAFIQGVDKDGFLADIKTQSAVLDQITVIGEATKRLSPVFRQGYPEIPWRNAAGMRDRLIHGYDEVDLVLVWTAATEDSPALLAQIEPLLPPPPD</sequence>
<dbReference type="AlphaFoldDB" id="A0A6J4U6G1"/>
<gene>
    <name evidence="6" type="ORF">AVDCRST_MAG73-2022</name>
</gene>
<evidence type="ECO:0008006" key="7">
    <source>
        <dbReference type="Google" id="ProtNLM"/>
    </source>
</evidence>
<proteinExistence type="predicted"/>
<evidence type="ECO:0000256" key="1">
    <source>
        <dbReference type="ARBA" id="ARBA00022553"/>
    </source>
</evidence>
<keyword evidence="1" id="KW-0597">Phosphoprotein</keyword>
<dbReference type="PANTHER" id="PTHR34139">
    <property type="entry name" value="UPF0331 PROTEIN MJ0127"/>
    <property type="match status" value="1"/>
</dbReference>
<organism evidence="6">
    <name type="scientific">uncultured Thermomicrobiales bacterium</name>
    <dbReference type="NCBI Taxonomy" id="1645740"/>
    <lineage>
        <taxon>Bacteria</taxon>
        <taxon>Pseudomonadati</taxon>
        <taxon>Thermomicrobiota</taxon>
        <taxon>Thermomicrobia</taxon>
        <taxon>Thermomicrobiales</taxon>
        <taxon>environmental samples</taxon>
    </lineage>
</organism>
<accession>A0A6J4U6G1</accession>
<evidence type="ECO:0000256" key="2">
    <source>
        <dbReference type="ARBA" id="ARBA00022649"/>
    </source>
</evidence>
<evidence type="ECO:0000256" key="4">
    <source>
        <dbReference type="ARBA" id="ARBA00022741"/>
    </source>
</evidence>
<keyword evidence="5" id="KW-0378">Hydrolase</keyword>
<dbReference type="InterPro" id="IPR008201">
    <property type="entry name" value="HepT-like"/>
</dbReference>
<dbReference type="GO" id="GO:0004540">
    <property type="term" value="F:RNA nuclease activity"/>
    <property type="evidence" value="ECO:0007669"/>
    <property type="project" value="InterPro"/>
</dbReference>
<dbReference type="PANTHER" id="PTHR34139:SF1">
    <property type="entry name" value="RNASE MJ1380-RELATED"/>
    <property type="match status" value="1"/>
</dbReference>